<gene>
    <name evidence="3" type="ORF">SAMN05216600_101485</name>
</gene>
<dbReference type="EMBL" id="FOFP01000001">
    <property type="protein sequence ID" value="SEP74367.1"/>
    <property type="molecule type" value="Genomic_DNA"/>
</dbReference>
<keyword evidence="4" id="KW-1185">Reference proteome</keyword>
<dbReference type="Proteomes" id="UP000198512">
    <property type="component" value="Unassembled WGS sequence"/>
</dbReference>
<dbReference type="InterPro" id="IPR029058">
    <property type="entry name" value="AB_hydrolase_fold"/>
</dbReference>
<organism evidence="3 4">
    <name type="scientific">Pseudomonas cuatrocienegasensis</name>
    <dbReference type="NCBI Taxonomy" id="543360"/>
    <lineage>
        <taxon>Bacteria</taxon>
        <taxon>Pseudomonadati</taxon>
        <taxon>Pseudomonadota</taxon>
        <taxon>Gammaproteobacteria</taxon>
        <taxon>Pseudomonadales</taxon>
        <taxon>Pseudomonadaceae</taxon>
        <taxon>Pseudomonas</taxon>
    </lineage>
</organism>
<dbReference type="PANTHER" id="PTHR13136:SF11">
    <property type="entry name" value="TESTIS-EXPRESSED PROTEIN 30"/>
    <property type="match status" value="1"/>
</dbReference>
<name>A0ABY1B293_9PSED</name>
<dbReference type="RefSeq" id="WP_083251665.1">
    <property type="nucleotide sequence ID" value="NZ_FOFP01000001.1"/>
</dbReference>
<proteinExistence type="predicted"/>
<dbReference type="Gene3D" id="3.40.50.1820">
    <property type="entry name" value="alpha/beta hydrolase"/>
    <property type="match status" value="1"/>
</dbReference>
<evidence type="ECO:0000313" key="3">
    <source>
        <dbReference type="EMBL" id="SEP74367.1"/>
    </source>
</evidence>
<evidence type="ECO:0000256" key="1">
    <source>
        <dbReference type="SAM" id="MobiDB-lite"/>
    </source>
</evidence>
<reference evidence="3 4" key="1">
    <citation type="submission" date="2016-10" db="EMBL/GenBank/DDBJ databases">
        <authorList>
            <person name="Varghese N."/>
            <person name="Submissions S."/>
        </authorList>
    </citation>
    <scope>NUCLEOTIDE SEQUENCE [LARGE SCALE GENOMIC DNA]</scope>
    <source>
        <strain evidence="3 4">CIP 109853</strain>
    </source>
</reference>
<protein>
    <recommendedName>
        <fullName evidence="2">KANL3/Tex30 alpha/beta hydrolase-like domain-containing protein</fullName>
    </recommendedName>
</protein>
<dbReference type="SUPFAM" id="SSF53474">
    <property type="entry name" value="alpha/beta-Hydrolases"/>
    <property type="match status" value="1"/>
</dbReference>
<evidence type="ECO:0000313" key="4">
    <source>
        <dbReference type="Proteomes" id="UP000198512"/>
    </source>
</evidence>
<dbReference type="InterPro" id="IPR046879">
    <property type="entry name" value="KANL3/Tex30_Abhydrolase"/>
</dbReference>
<dbReference type="PANTHER" id="PTHR13136">
    <property type="entry name" value="TESTIS DEVELOPMENT PROTEIN PRTD"/>
    <property type="match status" value="1"/>
</dbReference>
<feature type="domain" description="KANL3/Tex30 alpha/beta hydrolase-like" evidence="2">
    <location>
        <begin position="34"/>
        <end position="224"/>
    </location>
</feature>
<feature type="region of interest" description="Disordered" evidence="1">
    <location>
        <begin position="1"/>
        <end position="23"/>
    </location>
</feature>
<comment type="caution">
    <text evidence="3">The sequence shown here is derived from an EMBL/GenBank/DDBJ whole genome shotgun (WGS) entry which is preliminary data.</text>
</comment>
<dbReference type="Pfam" id="PF20408">
    <property type="entry name" value="Abhydrolase_11"/>
    <property type="match status" value="1"/>
</dbReference>
<dbReference type="InterPro" id="IPR026555">
    <property type="entry name" value="NSL3/Tex30"/>
</dbReference>
<evidence type="ECO:0000259" key="2">
    <source>
        <dbReference type="Pfam" id="PF20408"/>
    </source>
</evidence>
<accession>A0ABY1B293</accession>
<sequence>MGKAGSEGIDPGQCQHAGGESAGVWARPEGAGVATLILAHGAGAPMDSPFMTQIAENLAALGVSVVRFEFAYMAARRTDGRKRPPAPQARLLEEWRQCYRQVREQVDGPLAIGGKSMGGRMASLLADELGVDALVCLGYPFHAVGKVDKPRVAHLADLRTPTLIVQGERDPMGGRERVAGYCLAPAITLHWLAAADHDLKPLQRSGFNHEQHLAAAAQAVSGFLSGLA</sequence>